<dbReference type="Proteomes" id="UP001224083">
    <property type="component" value="Unassembled WGS sequence"/>
</dbReference>
<keyword evidence="2" id="KW-1185">Reference proteome</keyword>
<dbReference type="Pfam" id="PF06097">
    <property type="entry name" value="DUF945"/>
    <property type="match status" value="1"/>
</dbReference>
<proteinExistence type="predicted"/>
<organism evidence="1 2">
    <name type="scientific">Bisgaard Taxon 45</name>
    <dbReference type="NCBI Taxonomy" id="304289"/>
    <lineage>
        <taxon>Bacteria</taxon>
        <taxon>Pseudomonadati</taxon>
        <taxon>Pseudomonadota</taxon>
        <taxon>Gammaproteobacteria</taxon>
        <taxon>Pasteurellales</taxon>
        <taxon>Pasteurellaceae</taxon>
    </lineage>
</organism>
<reference evidence="1 2" key="1">
    <citation type="submission" date="2022-12" db="EMBL/GenBank/DDBJ databases">
        <title>Genome sequence of Pasteurellaceae Bisgaard Taxon 45.</title>
        <authorList>
            <person name="Foggin C."/>
            <person name="Rosen L.E."/>
            <person name="Henton M."/>
            <person name="Buys A."/>
            <person name="Floyd T."/>
            <person name="Turner A.D."/>
            <person name="Tarbin J."/>
            <person name="Lloyd A.S."/>
            <person name="Chaitezvi C."/>
            <person name="Ellis R.J."/>
            <person name="Roberts H.C."/>
            <person name="Dastjerdi A."/>
            <person name="Nunez A."/>
            <person name="Van Vliet A.H."/>
            <person name="Steinbach F."/>
        </authorList>
    </citation>
    <scope>NUCLEOTIDE SEQUENCE [LARGE SCALE GENOMIC DNA]</scope>
    <source>
        <strain evidence="1 2">VF20HR</strain>
    </source>
</reference>
<protein>
    <submittedName>
        <fullName evidence="1">YdgA family protein</fullName>
    </submittedName>
</protein>
<gene>
    <name evidence="1" type="ORF">O7M46_08965</name>
</gene>
<name>A0ABT9KG99_9PAST</name>
<accession>A0ABT9KG99</accession>
<dbReference type="InterPro" id="IPR010352">
    <property type="entry name" value="DUF945"/>
</dbReference>
<evidence type="ECO:0000313" key="2">
    <source>
        <dbReference type="Proteomes" id="UP001224083"/>
    </source>
</evidence>
<evidence type="ECO:0000313" key="1">
    <source>
        <dbReference type="EMBL" id="MDP9501089.1"/>
    </source>
</evidence>
<sequence length="476" mass="52880">MKKSLVALGVIVALGAVWTGSAWYTGKSVEDTAQQRLDLINAKFVGVKPGSEAKFDNLKIERGIFSSHVTYDFVAAFPDMSFKIPFESTVYHGPFPLDRIKHFDFSPILFSTHDRIVKNEETQAWFDYAQGQNPFESQIKVGYDSTLTGQAKIAPAKLNLSDVDIVWKGIEANFDKLTAEGVGQSEANIEGLKFLFENDENATKTSVELNNIKAKSDLKPSEWQHIPLGKQTMEVDSFRLSLSEQDMRDFNIEYRNMSMDINTQKNDAFVDYNMLTKAPEMLVNGKSIGEFHAGVKLAHVEGNTMNTLLNLVENTAEYETLPDDQVQALAKTILKNQPLLQIDPLKLTTDSGELKANLVVEIANGDIDMLEQGGNVLSLFKQLTVNVDLSKDAMIKLVAMTEEAQGKSKEEAMLTAAQIVEESFAEAITQGVFVENEKTINLGLLLENNALKLNGQPIPEEQVLMMVVLFFLGMGY</sequence>
<dbReference type="EMBL" id="JAQAHH010000009">
    <property type="protein sequence ID" value="MDP9501089.1"/>
    <property type="molecule type" value="Genomic_DNA"/>
</dbReference>
<comment type="caution">
    <text evidence="1">The sequence shown here is derived from an EMBL/GenBank/DDBJ whole genome shotgun (WGS) entry which is preliminary data.</text>
</comment>